<comment type="caution">
    <text evidence="1">The sequence shown here is derived from an EMBL/GenBank/DDBJ whole genome shotgun (WGS) entry which is preliminary data.</text>
</comment>
<reference evidence="1" key="1">
    <citation type="journal article" date="2019" name="Sci. Rep.">
        <title>Draft genome of Tanacetum cinerariifolium, the natural source of mosquito coil.</title>
        <authorList>
            <person name="Yamashiro T."/>
            <person name="Shiraishi A."/>
            <person name="Satake H."/>
            <person name="Nakayama K."/>
        </authorList>
    </citation>
    <scope>NUCLEOTIDE SEQUENCE</scope>
</reference>
<keyword evidence="1" id="KW-0808">Transferase</keyword>
<feature type="non-terminal residue" evidence="1">
    <location>
        <position position="1"/>
    </location>
</feature>
<gene>
    <name evidence="1" type="ORF">Tci_917834</name>
</gene>
<protein>
    <submittedName>
        <fullName evidence="1">Putative reverse transcriptase domain-containing protein</fullName>
    </submittedName>
</protein>
<evidence type="ECO:0000313" key="1">
    <source>
        <dbReference type="EMBL" id="GFD45865.1"/>
    </source>
</evidence>
<sequence length="46" mass="5419">SDEPLVMTLEGVHIDDTPHFVEEPVEIIERENKRLKRIQIPLVKVR</sequence>
<proteinExistence type="predicted"/>
<accession>A0A699WE00</accession>
<name>A0A699WE00_TANCI</name>
<dbReference type="EMBL" id="BKCJ011659514">
    <property type="protein sequence ID" value="GFD45865.1"/>
    <property type="molecule type" value="Genomic_DNA"/>
</dbReference>
<dbReference type="AlphaFoldDB" id="A0A699WE00"/>
<dbReference type="GO" id="GO:0003964">
    <property type="term" value="F:RNA-directed DNA polymerase activity"/>
    <property type="evidence" value="ECO:0007669"/>
    <property type="project" value="UniProtKB-KW"/>
</dbReference>
<keyword evidence="1" id="KW-0695">RNA-directed DNA polymerase</keyword>
<keyword evidence="1" id="KW-0548">Nucleotidyltransferase</keyword>
<organism evidence="1">
    <name type="scientific">Tanacetum cinerariifolium</name>
    <name type="common">Dalmatian daisy</name>
    <name type="synonym">Chrysanthemum cinerariifolium</name>
    <dbReference type="NCBI Taxonomy" id="118510"/>
    <lineage>
        <taxon>Eukaryota</taxon>
        <taxon>Viridiplantae</taxon>
        <taxon>Streptophyta</taxon>
        <taxon>Embryophyta</taxon>
        <taxon>Tracheophyta</taxon>
        <taxon>Spermatophyta</taxon>
        <taxon>Magnoliopsida</taxon>
        <taxon>eudicotyledons</taxon>
        <taxon>Gunneridae</taxon>
        <taxon>Pentapetalae</taxon>
        <taxon>asterids</taxon>
        <taxon>campanulids</taxon>
        <taxon>Asterales</taxon>
        <taxon>Asteraceae</taxon>
        <taxon>Asteroideae</taxon>
        <taxon>Anthemideae</taxon>
        <taxon>Anthemidinae</taxon>
        <taxon>Tanacetum</taxon>
    </lineage>
</organism>